<dbReference type="Proteomes" id="UP000015104">
    <property type="component" value="Unassembled WGS sequence"/>
</dbReference>
<reference evidence="2" key="2">
    <citation type="submission" date="2015-06" db="UniProtKB">
        <authorList>
            <consortium name="EnsemblMetazoa"/>
        </authorList>
    </citation>
    <scope>IDENTIFICATION</scope>
</reference>
<dbReference type="EnsemblMetazoa" id="tetur01g16507.1">
    <property type="protein sequence ID" value="tetur01g16507.1"/>
    <property type="gene ID" value="tetur01g16507"/>
</dbReference>
<keyword evidence="3" id="KW-1185">Reference proteome</keyword>
<evidence type="ECO:0000313" key="3">
    <source>
        <dbReference type="Proteomes" id="UP000015104"/>
    </source>
</evidence>
<dbReference type="AlphaFoldDB" id="T1JU43"/>
<dbReference type="HOGENOM" id="CLU_2429895_0_0_1"/>
<feature type="chain" id="PRO_5004580638" evidence="1">
    <location>
        <begin position="29"/>
        <end position="91"/>
    </location>
</feature>
<proteinExistence type="predicted"/>
<dbReference type="EMBL" id="CAEY01000437">
    <property type="status" value="NOT_ANNOTATED_CDS"/>
    <property type="molecule type" value="Genomic_DNA"/>
</dbReference>
<evidence type="ECO:0000256" key="1">
    <source>
        <dbReference type="SAM" id="SignalP"/>
    </source>
</evidence>
<keyword evidence="1" id="KW-0732">Signal</keyword>
<protein>
    <submittedName>
        <fullName evidence="2">Uncharacterized protein</fullName>
    </submittedName>
</protein>
<accession>T1JU43</accession>
<evidence type="ECO:0000313" key="2">
    <source>
        <dbReference type="EnsemblMetazoa" id="tetur01g16507.1"/>
    </source>
</evidence>
<feature type="signal peptide" evidence="1">
    <location>
        <begin position="1"/>
        <end position="28"/>
    </location>
</feature>
<organism evidence="2 3">
    <name type="scientific">Tetranychus urticae</name>
    <name type="common">Two-spotted spider mite</name>
    <dbReference type="NCBI Taxonomy" id="32264"/>
    <lineage>
        <taxon>Eukaryota</taxon>
        <taxon>Metazoa</taxon>
        <taxon>Ecdysozoa</taxon>
        <taxon>Arthropoda</taxon>
        <taxon>Chelicerata</taxon>
        <taxon>Arachnida</taxon>
        <taxon>Acari</taxon>
        <taxon>Acariformes</taxon>
        <taxon>Trombidiformes</taxon>
        <taxon>Prostigmata</taxon>
        <taxon>Eleutherengona</taxon>
        <taxon>Raphignathae</taxon>
        <taxon>Tetranychoidea</taxon>
        <taxon>Tetranychidae</taxon>
        <taxon>Tetranychus</taxon>
    </lineage>
</organism>
<reference evidence="3" key="1">
    <citation type="submission" date="2011-08" db="EMBL/GenBank/DDBJ databases">
        <authorList>
            <person name="Rombauts S."/>
        </authorList>
    </citation>
    <scope>NUCLEOTIDE SEQUENCE</scope>
    <source>
        <strain evidence="3">London</strain>
    </source>
</reference>
<name>T1JU43_TETUR</name>
<sequence>MDQRYIILACFLCFLLLVTIDETGLVEGKKHKLFGKIIKKKIFKSLKKKKFIPLPIPIPFKSGFNVHHHHHYSSWQQPHHMSFGGGGGGWW</sequence>